<dbReference type="RefSeq" id="WP_063263740.1">
    <property type="nucleotide sequence ID" value="NZ_LJKE01000138.1"/>
</dbReference>
<dbReference type="AlphaFoldDB" id="A0A164K8Q5"/>
<dbReference type="Proteomes" id="UP000076482">
    <property type="component" value="Unassembled WGS sequence"/>
</dbReference>
<evidence type="ECO:0000313" key="1">
    <source>
        <dbReference type="EMBL" id="KZD48692.1"/>
    </source>
</evidence>
<reference evidence="1 2" key="1">
    <citation type="submission" date="2015-09" db="EMBL/GenBank/DDBJ databases">
        <title>Bacillus cereus food isolates.</title>
        <authorList>
            <person name="Boekhorst J."/>
        </authorList>
    </citation>
    <scope>NUCLEOTIDE SEQUENCE [LARGE SCALE GENOMIC DNA]</scope>
    <source>
        <strain evidence="1 2">B4088</strain>
    </source>
</reference>
<gene>
    <name evidence="1" type="ORF">B4088_6620</name>
</gene>
<proteinExistence type="predicted"/>
<evidence type="ECO:0000313" key="2">
    <source>
        <dbReference type="Proteomes" id="UP000076482"/>
    </source>
</evidence>
<organism evidence="1 2">
    <name type="scientific">Bacillus cereus</name>
    <dbReference type="NCBI Taxonomy" id="1396"/>
    <lineage>
        <taxon>Bacteria</taxon>
        <taxon>Bacillati</taxon>
        <taxon>Bacillota</taxon>
        <taxon>Bacilli</taxon>
        <taxon>Bacillales</taxon>
        <taxon>Bacillaceae</taxon>
        <taxon>Bacillus</taxon>
        <taxon>Bacillus cereus group</taxon>
    </lineage>
</organism>
<protein>
    <submittedName>
        <fullName evidence="1">Uncharacterized protein</fullName>
    </submittedName>
</protein>
<dbReference type="EMBL" id="LJKE01000138">
    <property type="protein sequence ID" value="KZD48692.1"/>
    <property type="molecule type" value="Genomic_DNA"/>
</dbReference>
<dbReference type="PATRIC" id="fig|1396.535.peg.6241"/>
<comment type="caution">
    <text evidence="1">The sequence shown here is derived from an EMBL/GenBank/DDBJ whole genome shotgun (WGS) entry which is preliminary data.</text>
</comment>
<sequence>MIVLNYIRTGIAISDFEIDNFLKVWTALARKKETHYAEFSTKDVLLRYGQWVEENKIAADTIVFKINHNTVEFPLALSFKKAISSLEL</sequence>
<accession>A0A164K8Q5</accession>
<name>A0A164K8Q5_BACCE</name>